<evidence type="ECO:0000313" key="1">
    <source>
        <dbReference type="EMBL" id="GIY33036.1"/>
    </source>
</evidence>
<dbReference type="EMBL" id="BPLR01009585">
    <property type="protein sequence ID" value="GIY33036.1"/>
    <property type="molecule type" value="Genomic_DNA"/>
</dbReference>
<name>A0AAV4SIM4_CAEEX</name>
<reference evidence="1 2" key="1">
    <citation type="submission" date="2021-06" db="EMBL/GenBank/DDBJ databases">
        <title>Caerostris extrusa draft genome.</title>
        <authorList>
            <person name="Kono N."/>
            <person name="Arakawa K."/>
        </authorList>
    </citation>
    <scope>NUCLEOTIDE SEQUENCE [LARGE SCALE GENOMIC DNA]</scope>
</reference>
<comment type="caution">
    <text evidence="1">The sequence shown here is derived from an EMBL/GenBank/DDBJ whole genome shotgun (WGS) entry which is preliminary data.</text>
</comment>
<evidence type="ECO:0000313" key="2">
    <source>
        <dbReference type="Proteomes" id="UP001054945"/>
    </source>
</evidence>
<proteinExistence type="predicted"/>
<gene>
    <name evidence="1" type="ORF">CEXT_14751</name>
</gene>
<organism evidence="1 2">
    <name type="scientific">Caerostris extrusa</name>
    <name type="common">Bark spider</name>
    <name type="synonym">Caerostris bankana</name>
    <dbReference type="NCBI Taxonomy" id="172846"/>
    <lineage>
        <taxon>Eukaryota</taxon>
        <taxon>Metazoa</taxon>
        <taxon>Ecdysozoa</taxon>
        <taxon>Arthropoda</taxon>
        <taxon>Chelicerata</taxon>
        <taxon>Arachnida</taxon>
        <taxon>Araneae</taxon>
        <taxon>Araneomorphae</taxon>
        <taxon>Entelegynae</taxon>
        <taxon>Araneoidea</taxon>
        <taxon>Araneidae</taxon>
        <taxon>Caerostris</taxon>
    </lineage>
</organism>
<keyword evidence="2" id="KW-1185">Reference proteome</keyword>
<sequence>MWKDDGVEKKRNENYDGEVQAIFALSVANVNANWQRVKRIALWELRANRRLPFATSLAMLINSRKNATTMPFINEFGTMQQIQIYPEFTVKYFKRLFHKIKQKLL</sequence>
<protein>
    <submittedName>
        <fullName evidence="1">Uncharacterized protein</fullName>
    </submittedName>
</protein>
<dbReference type="Proteomes" id="UP001054945">
    <property type="component" value="Unassembled WGS sequence"/>
</dbReference>
<accession>A0AAV4SIM4</accession>
<dbReference type="AlphaFoldDB" id="A0AAV4SIM4"/>